<organism evidence="2 3">
    <name type="scientific">Rhodococcus spongiicola</name>
    <dbReference type="NCBI Taxonomy" id="2487352"/>
    <lineage>
        <taxon>Bacteria</taxon>
        <taxon>Bacillati</taxon>
        <taxon>Actinomycetota</taxon>
        <taxon>Actinomycetes</taxon>
        <taxon>Mycobacteriales</taxon>
        <taxon>Nocardiaceae</taxon>
        <taxon>Rhodococcus</taxon>
    </lineage>
</organism>
<dbReference type="OrthoDB" id="5949858at2"/>
<dbReference type="InterPro" id="IPR001845">
    <property type="entry name" value="HTH_ArsR_DNA-bd_dom"/>
</dbReference>
<dbReference type="Gene3D" id="1.10.10.10">
    <property type="entry name" value="Winged helix-like DNA-binding domain superfamily/Winged helix DNA-binding domain"/>
    <property type="match status" value="1"/>
</dbReference>
<dbReference type="InterPro" id="IPR036388">
    <property type="entry name" value="WH-like_DNA-bd_sf"/>
</dbReference>
<accession>A0A3S3E090</accession>
<dbReference type="EMBL" id="RKLN01000004">
    <property type="protein sequence ID" value="RVW02299.1"/>
    <property type="molecule type" value="Genomic_DNA"/>
</dbReference>
<reference evidence="2 3" key="1">
    <citation type="submission" date="2018-11" db="EMBL/GenBank/DDBJ databases">
        <title>Rhodococcus spongicola sp. nov. and Rhodococcus xishaensis sp. nov. from marine sponges.</title>
        <authorList>
            <person name="Li L."/>
            <person name="Lin H.W."/>
        </authorList>
    </citation>
    <scope>NUCLEOTIDE SEQUENCE [LARGE SCALE GENOMIC DNA]</scope>
    <source>
        <strain evidence="2 3">LHW50502</strain>
    </source>
</reference>
<dbReference type="AlphaFoldDB" id="A0A3S3E090"/>
<dbReference type="Gene3D" id="6.10.140.2180">
    <property type="match status" value="1"/>
</dbReference>
<evidence type="ECO:0000313" key="3">
    <source>
        <dbReference type="Proteomes" id="UP000284333"/>
    </source>
</evidence>
<dbReference type="RefSeq" id="WP_127947429.1">
    <property type="nucleotide sequence ID" value="NZ_RKLN01000004.1"/>
</dbReference>
<dbReference type="SUPFAM" id="SSF46785">
    <property type="entry name" value="Winged helix' DNA-binding domain"/>
    <property type="match status" value="1"/>
</dbReference>
<dbReference type="GO" id="GO:0003700">
    <property type="term" value="F:DNA-binding transcription factor activity"/>
    <property type="evidence" value="ECO:0007669"/>
    <property type="project" value="InterPro"/>
</dbReference>
<protein>
    <submittedName>
        <fullName evidence="2">ArsR family transcriptional regulator</fullName>
    </submittedName>
</protein>
<gene>
    <name evidence="2" type="ORF">EF834_11825</name>
</gene>
<feature type="domain" description="HTH arsR-type" evidence="1">
    <location>
        <begin position="7"/>
        <end position="88"/>
    </location>
</feature>
<proteinExistence type="predicted"/>
<dbReference type="Proteomes" id="UP000284333">
    <property type="component" value="Unassembled WGS sequence"/>
</dbReference>
<name>A0A3S3E090_9NOCA</name>
<evidence type="ECO:0000313" key="2">
    <source>
        <dbReference type="EMBL" id="RVW02299.1"/>
    </source>
</evidence>
<comment type="caution">
    <text evidence="2">The sequence shown here is derived from an EMBL/GenBank/DDBJ whole genome shotgun (WGS) entry which is preliminary data.</text>
</comment>
<keyword evidence="3" id="KW-1185">Reference proteome</keyword>
<dbReference type="InterPro" id="IPR036390">
    <property type="entry name" value="WH_DNA-bd_sf"/>
</dbReference>
<dbReference type="NCBIfam" id="NF005061">
    <property type="entry name" value="PRK06474.1"/>
    <property type="match status" value="1"/>
</dbReference>
<dbReference type="Pfam" id="PF12840">
    <property type="entry name" value="HTH_20"/>
    <property type="match status" value="1"/>
</dbReference>
<dbReference type="SMART" id="SM00418">
    <property type="entry name" value="HTH_ARSR"/>
    <property type="match status" value="1"/>
</dbReference>
<evidence type="ECO:0000259" key="1">
    <source>
        <dbReference type="SMART" id="SM00418"/>
    </source>
</evidence>
<sequence>MSVSADLLLHPIRLRIVQALLGGRRLTTAALAAELPDVTSATLYRQVATLTDARVLDVVAEEKVRGAVRRTYALRAEAGRISPEELATMSPDEHRQAFMAFLAGLLSPFDTYLSRHDRDFTQDGVGYTQTALSLSDSEFEQFLDELRGVIERWGELGPAEGRTRRLFSTIVMPTE</sequence>